<dbReference type="OrthoDB" id="409852at2759"/>
<evidence type="ECO:0000313" key="2">
    <source>
        <dbReference type="Proteomes" id="UP000186817"/>
    </source>
</evidence>
<evidence type="ECO:0000313" key="1">
    <source>
        <dbReference type="EMBL" id="OLP77556.1"/>
    </source>
</evidence>
<dbReference type="EMBL" id="LSRX01001744">
    <property type="protein sequence ID" value="OLP77556.1"/>
    <property type="molecule type" value="Genomic_DNA"/>
</dbReference>
<feature type="non-terminal residue" evidence="1">
    <location>
        <position position="190"/>
    </location>
</feature>
<dbReference type="AlphaFoldDB" id="A0A1Q9C3R9"/>
<comment type="caution">
    <text evidence="1">The sequence shown here is derived from an EMBL/GenBank/DDBJ whole genome shotgun (WGS) entry which is preliminary data.</text>
</comment>
<name>A0A1Q9C3R9_SYMMI</name>
<organism evidence="1 2">
    <name type="scientific">Symbiodinium microadriaticum</name>
    <name type="common">Dinoflagellate</name>
    <name type="synonym">Zooxanthella microadriatica</name>
    <dbReference type="NCBI Taxonomy" id="2951"/>
    <lineage>
        <taxon>Eukaryota</taxon>
        <taxon>Sar</taxon>
        <taxon>Alveolata</taxon>
        <taxon>Dinophyceae</taxon>
        <taxon>Suessiales</taxon>
        <taxon>Symbiodiniaceae</taxon>
        <taxon>Symbiodinium</taxon>
    </lineage>
</organism>
<accession>A0A1Q9C3R9</accession>
<reference evidence="1 2" key="1">
    <citation type="submission" date="2016-02" db="EMBL/GenBank/DDBJ databases">
        <title>Genome analysis of coral dinoflagellate symbionts highlights evolutionary adaptations to a symbiotic lifestyle.</title>
        <authorList>
            <person name="Aranda M."/>
            <person name="Li Y."/>
            <person name="Liew Y.J."/>
            <person name="Baumgarten S."/>
            <person name="Simakov O."/>
            <person name="Wilson M."/>
            <person name="Piel J."/>
            <person name="Ashoor H."/>
            <person name="Bougouffa S."/>
            <person name="Bajic V.B."/>
            <person name="Ryu T."/>
            <person name="Ravasi T."/>
            <person name="Bayer T."/>
            <person name="Micklem G."/>
            <person name="Kim H."/>
            <person name="Bhak J."/>
            <person name="Lajeunesse T.C."/>
            <person name="Voolstra C.R."/>
        </authorList>
    </citation>
    <scope>NUCLEOTIDE SEQUENCE [LARGE SCALE GENOMIC DNA]</scope>
    <source>
        <strain evidence="1 2">CCMP2467</strain>
    </source>
</reference>
<gene>
    <name evidence="1" type="ORF">AK812_SmicGene42375</name>
</gene>
<sequence>MDETWLFCEQYGCTAVRAPEAESTLWTTQFYGLEALHSKEPADSRCATFGYAENLLAFSQDYFRNEAKPYHSRDEQQSTRCLRSRCRTWAAFSLAPFCSVSMPLYEERLINPLSVRFSQDRMWEEFSDGRPVEETVWEIAANGGEDGYDLLLSPPFPSVEIVRLRQQRREGSTGIVNERGERLYGEESWQ</sequence>
<keyword evidence="2" id="KW-1185">Reference proteome</keyword>
<protein>
    <submittedName>
        <fullName evidence="1">Uncharacterized protein</fullName>
    </submittedName>
</protein>
<dbReference type="Proteomes" id="UP000186817">
    <property type="component" value="Unassembled WGS sequence"/>
</dbReference>
<proteinExistence type="predicted"/>